<dbReference type="PANTHER" id="PTHR12831">
    <property type="entry name" value="TRANSCRIPTION INITIATION FACTOR IIH TFIIH , POLYPEPTIDE 3-RELATED"/>
    <property type="match status" value="1"/>
</dbReference>
<keyword evidence="3 11" id="KW-0479">Metal-binding</keyword>
<reference evidence="12" key="2">
    <citation type="submission" date="2022-01" db="EMBL/GenBank/DDBJ databases">
        <authorList>
            <person name="Yamashiro T."/>
            <person name="Shiraishi A."/>
            <person name="Satake H."/>
            <person name="Nakayama K."/>
        </authorList>
    </citation>
    <scope>NUCLEOTIDE SEQUENCE</scope>
</reference>
<dbReference type="Pfam" id="PF03850">
    <property type="entry name" value="Tfb4"/>
    <property type="match status" value="1"/>
</dbReference>
<evidence type="ECO:0000256" key="2">
    <source>
        <dbReference type="ARBA" id="ARBA00005273"/>
    </source>
</evidence>
<keyword evidence="5 11" id="KW-0863">Zinc-finger</keyword>
<evidence type="ECO:0000256" key="1">
    <source>
        <dbReference type="ARBA" id="ARBA00004123"/>
    </source>
</evidence>
<dbReference type="InterPro" id="IPR036465">
    <property type="entry name" value="vWFA_dom_sf"/>
</dbReference>
<keyword evidence="6 11" id="KW-0862">Zinc</keyword>
<comment type="function">
    <text evidence="11">Component of the general transcription and DNA repair factor IIH (TFIIH) core complex, which is involved in general and transcription-coupled nucleotide excision repair (NER) of damaged DNA and, when complexed to CAK, in RNA transcription by RNA polymerase II. In NER, TFIIH acts by opening DNA around the lesion to allow the excision of the damaged oligonucleotide and its replacement by a new DNA fragment. In transcription, TFIIH has an essential role in transcription initiation. When the pre-initiation complex (PIC) has been established, TFIIH is required for promoter opening and promoter escape. Phosphorylation of the C-terminal tail (CTD) of the largest subunit of RNA polymerase II by the kinase module CAK controls the initiation of transcription.</text>
</comment>
<keyword evidence="13" id="KW-1185">Reference proteome</keyword>
<evidence type="ECO:0000256" key="7">
    <source>
        <dbReference type="ARBA" id="ARBA00023015"/>
    </source>
</evidence>
<organism evidence="12 13">
    <name type="scientific">Tanacetum coccineum</name>
    <dbReference type="NCBI Taxonomy" id="301880"/>
    <lineage>
        <taxon>Eukaryota</taxon>
        <taxon>Viridiplantae</taxon>
        <taxon>Streptophyta</taxon>
        <taxon>Embryophyta</taxon>
        <taxon>Tracheophyta</taxon>
        <taxon>Spermatophyta</taxon>
        <taxon>Magnoliopsida</taxon>
        <taxon>eudicotyledons</taxon>
        <taxon>Gunneridae</taxon>
        <taxon>Pentapetalae</taxon>
        <taxon>asterids</taxon>
        <taxon>campanulids</taxon>
        <taxon>Asterales</taxon>
        <taxon>Asteraceae</taxon>
        <taxon>Asteroideae</taxon>
        <taxon>Anthemideae</taxon>
        <taxon>Anthemidinae</taxon>
        <taxon>Tanacetum</taxon>
    </lineage>
</organism>
<dbReference type="InterPro" id="IPR004600">
    <property type="entry name" value="TFIIH_Tfb4/GTF2H3"/>
</dbReference>
<dbReference type="Gene3D" id="3.40.50.410">
    <property type="entry name" value="von Willebrand factor, type A domain"/>
    <property type="match status" value="1"/>
</dbReference>
<accession>A0ABQ5CUD0</accession>
<keyword evidence="4 11" id="KW-0227">DNA damage</keyword>
<evidence type="ECO:0000256" key="8">
    <source>
        <dbReference type="ARBA" id="ARBA00023163"/>
    </source>
</evidence>
<dbReference type="PANTHER" id="PTHR12831:SF0">
    <property type="entry name" value="GENERAL TRANSCRIPTION FACTOR IIH SUBUNIT 3"/>
    <property type="match status" value="1"/>
</dbReference>
<evidence type="ECO:0000256" key="11">
    <source>
        <dbReference type="RuleBase" id="RU368090"/>
    </source>
</evidence>
<evidence type="ECO:0000256" key="5">
    <source>
        <dbReference type="ARBA" id="ARBA00022771"/>
    </source>
</evidence>
<dbReference type="Proteomes" id="UP001151760">
    <property type="component" value="Unassembled WGS sequence"/>
</dbReference>
<evidence type="ECO:0000256" key="4">
    <source>
        <dbReference type="ARBA" id="ARBA00022763"/>
    </source>
</evidence>
<reference evidence="12" key="1">
    <citation type="journal article" date="2022" name="Int. J. Mol. Sci.">
        <title>Draft Genome of Tanacetum Coccineum: Genomic Comparison of Closely Related Tanacetum-Family Plants.</title>
        <authorList>
            <person name="Yamashiro T."/>
            <person name="Shiraishi A."/>
            <person name="Nakayama K."/>
            <person name="Satake H."/>
        </authorList>
    </citation>
    <scope>NUCLEOTIDE SEQUENCE</scope>
</reference>
<evidence type="ECO:0000313" key="13">
    <source>
        <dbReference type="Proteomes" id="UP001151760"/>
    </source>
</evidence>
<keyword evidence="9 11" id="KW-0234">DNA repair</keyword>
<proteinExistence type="inferred from homology"/>
<comment type="subcellular location">
    <subcellularLocation>
        <location evidence="1 11">Nucleus</location>
    </subcellularLocation>
</comment>
<comment type="similarity">
    <text evidence="2 11">Belongs to the TFB4 family.</text>
</comment>
<dbReference type="EMBL" id="BQNB010014552">
    <property type="protein sequence ID" value="GJT29548.1"/>
    <property type="molecule type" value="Genomic_DNA"/>
</dbReference>
<evidence type="ECO:0000313" key="12">
    <source>
        <dbReference type="EMBL" id="GJT29548.1"/>
    </source>
</evidence>
<keyword evidence="8 11" id="KW-0804">Transcription</keyword>
<evidence type="ECO:0000256" key="10">
    <source>
        <dbReference type="ARBA" id="ARBA00023242"/>
    </source>
</evidence>
<evidence type="ECO:0000256" key="3">
    <source>
        <dbReference type="ARBA" id="ARBA00022723"/>
    </source>
</evidence>
<protein>
    <recommendedName>
        <fullName evidence="11">General transcription and DNA repair factor IIH subunit TFB4</fullName>
    </recommendedName>
    <alternativeName>
        <fullName evidence="11">RNA polymerase II transcription factor B subunit 4</fullName>
    </alternativeName>
</protein>
<comment type="subunit">
    <text evidence="11">Component of the 7-subunit TFIIH core complex composed of XPB, XPD, TFB1/GTF2H1, GTF2H2/P44, TFB4/GTF2H3, TFB2/GTF2H4 and TFB5/GTF2H5, which is active in NER. The core complex associates with the 3-subunit CDK-activating kinase (CAK) module composed of CYCH1/cyclin H1, CDKD and MAT1/At4g30820 to form the 10-subunit holoenzyme (holo-TFIIH) active in transcription.</text>
</comment>
<keyword evidence="7 11" id="KW-0805">Transcription regulation</keyword>
<evidence type="ECO:0000256" key="6">
    <source>
        <dbReference type="ARBA" id="ARBA00022833"/>
    </source>
</evidence>
<gene>
    <name evidence="12" type="ORF">Tco_0909823</name>
</gene>
<sequence>MAIWVVGVNLSAIITVCKKVGSNLFWLRPNCILFDVVWDCIFETAYKGPIWRSLLDVWLLARMMAANMHFFSDRGSHVLRLYNSRETAHAIRRMFWPTNMQCLSPMLELVVAVNHDDFADTNESDDDALHDDMTCTTVASYITGGVYLRPQHLDGLFQYLTTVFATDLHSRNFLQLSKHSGVDFRASSGGG</sequence>
<name>A0ABQ5CUD0_9ASTR</name>
<keyword evidence="10 11" id="KW-0539">Nucleus</keyword>
<evidence type="ECO:0000256" key="9">
    <source>
        <dbReference type="ARBA" id="ARBA00023204"/>
    </source>
</evidence>
<comment type="caution">
    <text evidence="12">The sequence shown here is derived from an EMBL/GenBank/DDBJ whole genome shotgun (WGS) entry which is preliminary data.</text>
</comment>